<sequence length="113" mass="12652">MFSLQSGKEISAASTPIELEFDEHDVNCLLVSKTSHVGNSGYIKLQWLLSKRKPIVSANVPFRTLIHDFAVDNGLDEEKLELVFDDAKIDLEQTAEAVGLEDNDCIDVYIKQQ</sequence>
<reference evidence="2 3" key="2">
    <citation type="submission" date="2018-11" db="EMBL/GenBank/DDBJ databases">
        <authorList>
            <consortium name="Pathogen Informatics"/>
        </authorList>
    </citation>
    <scope>NUCLEOTIDE SEQUENCE [LARGE SCALE GENOMIC DNA]</scope>
</reference>
<gene>
    <name evidence="2" type="ORF">GPUH_LOCUS24121</name>
</gene>
<evidence type="ECO:0000259" key="1">
    <source>
        <dbReference type="Pfam" id="PF11976"/>
    </source>
</evidence>
<dbReference type="SUPFAM" id="SSF54236">
    <property type="entry name" value="Ubiquitin-like"/>
    <property type="match status" value="1"/>
</dbReference>
<dbReference type="WBParaSite" id="GPUH_0002415101-mRNA-1">
    <property type="protein sequence ID" value="GPUH_0002415101-mRNA-1"/>
    <property type="gene ID" value="GPUH_0002415101"/>
</dbReference>
<dbReference type="CDD" id="cd01763">
    <property type="entry name" value="Ubl_SUMO_like"/>
    <property type="match status" value="1"/>
</dbReference>
<dbReference type="Gene3D" id="3.10.20.90">
    <property type="entry name" value="Phosphatidylinositol 3-kinase Catalytic Subunit, Chain A, domain 1"/>
    <property type="match status" value="1"/>
</dbReference>
<name>A0A183ET30_9BILA</name>
<dbReference type="OrthoDB" id="442921at2759"/>
<organism evidence="4">
    <name type="scientific">Gongylonema pulchrum</name>
    <dbReference type="NCBI Taxonomy" id="637853"/>
    <lineage>
        <taxon>Eukaryota</taxon>
        <taxon>Metazoa</taxon>
        <taxon>Ecdysozoa</taxon>
        <taxon>Nematoda</taxon>
        <taxon>Chromadorea</taxon>
        <taxon>Rhabditida</taxon>
        <taxon>Spirurina</taxon>
        <taxon>Spiruromorpha</taxon>
        <taxon>Spiruroidea</taxon>
        <taxon>Gongylonematidae</taxon>
        <taxon>Gongylonema</taxon>
    </lineage>
</organism>
<dbReference type="Pfam" id="PF11976">
    <property type="entry name" value="Rad60-SLD"/>
    <property type="match status" value="1"/>
</dbReference>
<accession>A0A183ET30</accession>
<proteinExistence type="predicted"/>
<reference evidence="4" key="1">
    <citation type="submission" date="2016-06" db="UniProtKB">
        <authorList>
            <consortium name="WormBaseParasite"/>
        </authorList>
    </citation>
    <scope>IDENTIFICATION</scope>
</reference>
<protein>
    <submittedName>
        <fullName evidence="4">Rad60-SLD domain-containing protein</fullName>
    </submittedName>
</protein>
<dbReference type="EMBL" id="UYRT01100142">
    <property type="protein sequence ID" value="VDN42421.1"/>
    <property type="molecule type" value="Genomic_DNA"/>
</dbReference>
<dbReference type="InterPro" id="IPR022617">
    <property type="entry name" value="Rad60/SUMO-like_dom"/>
</dbReference>
<dbReference type="InterPro" id="IPR029071">
    <property type="entry name" value="Ubiquitin-like_domsf"/>
</dbReference>
<keyword evidence="3" id="KW-1185">Reference proteome</keyword>
<evidence type="ECO:0000313" key="4">
    <source>
        <dbReference type="WBParaSite" id="GPUH_0002415101-mRNA-1"/>
    </source>
</evidence>
<feature type="domain" description="Rad60/SUMO-like" evidence="1">
    <location>
        <begin position="56"/>
        <end position="110"/>
    </location>
</feature>
<dbReference type="Proteomes" id="UP000271098">
    <property type="component" value="Unassembled WGS sequence"/>
</dbReference>
<evidence type="ECO:0000313" key="3">
    <source>
        <dbReference type="Proteomes" id="UP000271098"/>
    </source>
</evidence>
<dbReference type="AlphaFoldDB" id="A0A183ET30"/>
<evidence type="ECO:0000313" key="2">
    <source>
        <dbReference type="EMBL" id="VDN42421.1"/>
    </source>
</evidence>